<reference evidence="3" key="1">
    <citation type="journal article" date="2019" name="Int. J. Syst. Evol. Microbiol.">
        <title>The Global Catalogue of Microorganisms (GCM) 10K type strain sequencing project: providing services to taxonomists for standard genome sequencing and annotation.</title>
        <authorList>
            <consortium name="The Broad Institute Genomics Platform"/>
            <consortium name="The Broad Institute Genome Sequencing Center for Infectious Disease"/>
            <person name="Wu L."/>
            <person name="Ma J."/>
        </authorList>
    </citation>
    <scope>NUCLEOTIDE SEQUENCE [LARGE SCALE GENOMIC DNA]</scope>
    <source>
        <strain evidence="3">KCTC 33576</strain>
    </source>
</reference>
<keyword evidence="3" id="KW-1185">Reference proteome</keyword>
<protein>
    <submittedName>
        <fullName evidence="2">Chemotaxis protein CheW</fullName>
    </submittedName>
</protein>
<organism evidence="2 3">
    <name type="scientific">Populibacterium corticicola</name>
    <dbReference type="NCBI Taxonomy" id="1812826"/>
    <lineage>
        <taxon>Bacteria</taxon>
        <taxon>Bacillati</taxon>
        <taxon>Actinomycetota</taxon>
        <taxon>Actinomycetes</taxon>
        <taxon>Micrococcales</taxon>
        <taxon>Jonesiaceae</taxon>
        <taxon>Populibacterium</taxon>
    </lineage>
</organism>
<evidence type="ECO:0000259" key="1">
    <source>
        <dbReference type="PROSITE" id="PS50851"/>
    </source>
</evidence>
<dbReference type="Gene3D" id="2.40.50.180">
    <property type="entry name" value="CheA-289, Domain 4"/>
    <property type="match status" value="1"/>
</dbReference>
<dbReference type="Pfam" id="PF01584">
    <property type="entry name" value="CheW"/>
    <property type="match status" value="1"/>
</dbReference>
<dbReference type="PANTHER" id="PTHR22617:SF23">
    <property type="entry name" value="CHEMOTAXIS PROTEIN CHEW"/>
    <property type="match status" value="1"/>
</dbReference>
<dbReference type="InterPro" id="IPR039315">
    <property type="entry name" value="CheW"/>
</dbReference>
<dbReference type="SUPFAM" id="SSF50341">
    <property type="entry name" value="CheW-like"/>
    <property type="match status" value="1"/>
</dbReference>
<evidence type="ECO:0000313" key="3">
    <source>
        <dbReference type="Proteomes" id="UP001597391"/>
    </source>
</evidence>
<dbReference type="EMBL" id="JBHUOP010000008">
    <property type="protein sequence ID" value="MFD2841685.1"/>
    <property type="molecule type" value="Genomic_DNA"/>
</dbReference>
<evidence type="ECO:0000313" key="2">
    <source>
        <dbReference type="EMBL" id="MFD2841685.1"/>
    </source>
</evidence>
<name>A0ABW5XGT1_9MICO</name>
<accession>A0ABW5XGT1</accession>
<proteinExistence type="predicted"/>
<dbReference type="RefSeq" id="WP_377467955.1">
    <property type="nucleotide sequence ID" value="NZ_JBHUOP010000008.1"/>
</dbReference>
<sequence length="140" mass="14977">MSTQYVTFTIADAVYGIEVLRIEETLGHHPRTPVPLSPKGIAGLVNLRGQVVLSLDLRPRLGLEPLSLETESMMVVVDIDGESVALLVDEVGEVLTLDDADFETPPGTLDPLVRELVTGAYKLDSGLLLTLDVDAAVAVN</sequence>
<dbReference type="PROSITE" id="PS50851">
    <property type="entry name" value="CHEW"/>
    <property type="match status" value="1"/>
</dbReference>
<gene>
    <name evidence="2" type="ORF">ACFSYH_14050</name>
</gene>
<dbReference type="InterPro" id="IPR036061">
    <property type="entry name" value="CheW-like_dom_sf"/>
</dbReference>
<dbReference type="InterPro" id="IPR002545">
    <property type="entry name" value="CheW-lke_dom"/>
</dbReference>
<dbReference type="PANTHER" id="PTHR22617">
    <property type="entry name" value="CHEMOTAXIS SENSOR HISTIDINE KINASE-RELATED"/>
    <property type="match status" value="1"/>
</dbReference>
<dbReference type="Gene3D" id="2.30.30.40">
    <property type="entry name" value="SH3 Domains"/>
    <property type="match status" value="1"/>
</dbReference>
<feature type="domain" description="CheW-like" evidence="1">
    <location>
        <begin position="2"/>
        <end position="140"/>
    </location>
</feature>
<dbReference type="Proteomes" id="UP001597391">
    <property type="component" value="Unassembled WGS sequence"/>
</dbReference>
<comment type="caution">
    <text evidence="2">The sequence shown here is derived from an EMBL/GenBank/DDBJ whole genome shotgun (WGS) entry which is preliminary data.</text>
</comment>
<dbReference type="SMART" id="SM00260">
    <property type="entry name" value="CheW"/>
    <property type="match status" value="1"/>
</dbReference>